<evidence type="ECO:0000313" key="1">
    <source>
        <dbReference type="EMBL" id="MDQ1033339.1"/>
    </source>
</evidence>
<protein>
    <submittedName>
        <fullName evidence="1">Uncharacterized protein</fullName>
    </submittedName>
</protein>
<evidence type="ECO:0000313" key="2">
    <source>
        <dbReference type="Proteomes" id="UP001230328"/>
    </source>
</evidence>
<name>A0ABU0TET2_9ACTN</name>
<keyword evidence="2" id="KW-1185">Reference proteome</keyword>
<gene>
    <name evidence="1" type="ORF">QF035_010921</name>
</gene>
<dbReference type="RefSeq" id="WP_307530555.1">
    <property type="nucleotide sequence ID" value="NZ_JAUSZI010000002.1"/>
</dbReference>
<sequence>MLDWLQPQRIELFRLEDTALTNTVAVVALETPSKSDGMPVPVDAAAHVLSKLETSKNLIGAMAEAIPQPFEPLSSPAPETVITIDDVARQMLTAVPISPFVGDAPSVVEGICRLLRWD</sequence>
<proteinExistence type="predicted"/>
<dbReference type="EMBL" id="JAUSZI010000002">
    <property type="protein sequence ID" value="MDQ1033339.1"/>
    <property type="molecule type" value="Genomic_DNA"/>
</dbReference>
<organism evidence="1 2">
    <name type="scientific">Streptomyces umbrinus</name>
    <dbReference type="NCBI Taxonomy" id="67370"/>
    <lineage>
        <taxon>Bacteria</taxon>
        <taxon>Bacillati</taxon>
        <taxon>Actinomycetota</taxon>
        <taxon>Actinomycetes</taxon>
        <taxon>Kitasatosporales</taxon>
        <taxon>Streptomycetaceae</taxon>
        <taxon>Streptomyces</taxon>
        <taxon>Streptomyces phaeochromogenes group</taxon>
    </lineage>
</organism>
<dbReference type="Proteomes" id="UP001230328">
    <property type="component" value="Unassembled WGS sequence"/>
</dbReference>
<reference evidence="1 2" key="1">
    <citation type="submission" date="2023-07" db="EMBL/GenBank/DDBJ databases">
        <title>Comparative genomics of wheat-associated soil bacteria to identify genetic determinants of phenazine resistance.</title>
        <authorList>
            <person name="Mouncey N."/>
        </authorList>
    </citation>
    <scope>NUCLEOTIDE SEQUENCE [LARGE SCALE GENOMIC DNA]</scope>
    <source>
        <strain evidence="1 2">V2I4</strain>
    </source>
</reference>
<accession>A0ABU0TET2</accession>
<comment type="caution">
    <text evidence="1">The sequence shown here is derived from an EMBL/GenBank/DDBJ whole genome shotgun (WGS) entry which is preliminary data.</text>
</comment>